<evidence type="ECO:0000313" key="4">
    <source>
        <dbReference type="Proteomes" id="UP000295620"/>
    </source>
</evidence>
<comment type="caution">
    <text evidence="3">The sequence shown here is derived from an EMBL/GenBank/DDBJ whole genome shotgun (WGS) entry which is preliminary data.</text>
</comment>
<dbReference type="EMBL" id="SNYC01000008">
    <property type="protein sequence ID" value="TDQ06549.1"/>
    <property type="molecule type" value="Genomic_DNA"/>
</dbReference>
<keyword evidence="1" id="KW-0732">Signal</keyword>
<organism evidence="3 4">
    <name type="scientific">Pedobacter metabolipauper</name>
    <dbReference type="NCBI Taxonomy" id="425513"/>
    <lineage>
        <taxon>Bacteria</taxon>
        <taxon>Pseudomonadati</taxon>
        <taxon>Bacteroidota</taxon>
        <taxon>Sphingobacteriia</taxon>
        <taxon>Sphingobacteriales</taxon>
        <taxon>Sphingobacteriaceae</taxon>
        <taxon>Pedobacter</taxon>
    </lineage>
</organism>
<feature type="signal peptide" evidence="1">
    <location>
        <begin position="1"/>
        <end position="21"/>
    </location>
</feature>
<keyword evidence="4" id="KW-1185">Reference proteome</keyword>
<accession>A0A4R6SPM0</accession>
<dbReference type="AlphaFoldDB" id="A0A4R6SPM0"/>
<dbReference type="InterPro" id="IPR011008">
    <property type="entry name" value="Dimeric_a/b-barrel"/>
</dbReference>
<dbReference type="RefSeq" id="WP_133578009.1">
    <property type="nucleotide sequence ID" value="NZ_SNYC01000008.1"/>
</dbReference>
<gene>
    <name evidence="3" type="ORF">ATK78_4205</name>
</gene>
<evidence type="ECO:0000256" key="1">
    <source>
        <dbReference type="SAM" id="SignalP"/>
    </source>
</evidence>
<reference evidence="3 4" key="1">
    <citation type="submission" date="2019-03" db="EMBL/GenBank/DDBJ databases">
        <title>Genomic Encyclopedia of Archaeal and Bacterial Type Strains, Phase II (KMG-II): from individual species to whole genera.</title>
        <authorList>
            <person name="Goeker M."/>
        </authorList>
    </citation>
    <scope>NUCLEOTIDE SEQUENCE [LARGE SCALE GENOMIC DNA]</scope>
    <source>
        <strain evidence="3 4">DSM 19035</strain>
    </source>
</reference>
<protein>
    <submittedName>
        <fullName evidence="3">NIPSNAP protein</fullName>
    </submittedName>
</protein>
<evidence type="ECO:0000259" key="2">
    <source>
        <dbReference type="Pfam" id="PF07978"/>
    </source>
</evidence>
<name>A0A4R6SPM0_9SPHI</name>
<dbReference type="Proteomes" id="UP000295620">
    <property type="component" value="Unassembled WGS sequence"/>
</dbReference>
<proteinExistence type="predicted"/>
<dbReference type="InterPro" id="IPR012577">
    <property type="entry name" value="NIPSNAP"/>
</dbReference>
<sequence length="261" mass="29892">MKKISLLLLFTLLLSVTMGFAASKDFYQIKIYHLKSAAQEKKVEDFLQNAYLPALHRAGIAKAGVFKTVKKADFNVNTDERLIYVFIPFRSMADFSKLDKKLEKDVVYNKDGAAYLDAAYNETPYDRIETILLNAFDGNPHFNLSAVNTPKADRIYELRSYEGPTEKLYRTKLKMFNTGDEIGLFKRLGFNAVFYGEVIAGARMPNLMYLTTFDNKAARDAHWDAFGKDAYWKELSAIEEYKNTVSKSTITFLYPTDYSDI</sequence>
<dbReference type="OrthoDB" id="192769at2"/>
<feature type="domain" description="NIPSNAP" evidence="2">
    <location>
        <begin position="156"/>
        <end position="259"/>
    </location>
</feature>
<dbReference type="Pfam" id="PF07978">
    <property type="entry name" value="NIPSNAP"/>
    <property type="match status" value="1"/>
</dbReference>
<evidence type="ECO:0000313" key="3">
    <source>
        <dbReference type="EMBL" id="TDQ06549.1"/>
    </source>
</evidence>
<dbReference type="SUPFAM" id="SSF54909">
    <property type="entry name" value="Dimeric alpha+beta barrel"/>
    <property type="match status" value="1"/>
</dbReference>
<dbReference type="Gene3D" id="3.30.70.100">
    <property type="match status" value="2"/>
</dbReference>
<feature type="chain" id="PRO_5020365747" evidence="1">
    <location>
        <begin position="22"/>
        <end position="261"/>
    </location>
</feature>